<organism evidence="2 3">
    <name type="scientific">Microvirga guangxiensis</name>
    <dbReference type="NCBI Taxonomy" id="549386"/>
    <lineage>
        <taxon>Bacteria</taxon>
        <taxon>Pseudomonadati</taxon>
        <taxon>Pseudomonadota</taxon>
        <taxon>Alphaproteobacteria</taxon>
        <taxon>Hyphomicrobiales</taxon>
        <taxon>Methylobacteriaceae</taxon>
        <taxon>Microvirga</taxon>
    </lineage>
</organism>
<dbReference type="Gene3D" id="3.90.226.10">
    <property type="entry name" value="2-enoyl-CoA Hydratase, Chain A, domain 1"/>
    <property type="match status" value="1"/>
</dbReference>
<dbReference type="OrthoDB" id="9781757at2"/>
<comment type="similarity">
    <text evidence="1">Belongs to the enoyl-CoA hydratase/isomerase family.</text>
</comment>
<evidence type="ECO:0000313" key="3">
    <source>
        <dbReference type="Proteomes" id="UP000199569"/>
    </source>
</evidence>
<dbReference type="InterPro" id="IPR014748">
    <property type="entry name" value="Enoyl-CoA_hydra_C"/>
</dbReference>
<dbReference type="Pfam" id="PF00378">
    <property type="entry name" value="ECH_1"/>
    <property type="match status" value="1"/>
</dbReference>
<dbReference type="GO" id="GO:0016853">
    <property type="term" value="F:isomerase activity"/>
    <property type="evidence" value="ECO:0007669"/>
    <property type="project" value="UniProtKB-KW"/>
</dbReference>
<evidence type="ECO:0000256" key="1">
    <source>
        <dbReference type="ARBA" id="ARBA00005254"/>
    </source>
</evidence>
<dbReference type="SUPFAM" id="SSF52096">
    <property type="entry name" value="ClpP/crotonase"/>
    <property type="match status" value="1"/>
</dbReference>
<keyword evidence="2" id="KW-0413">Isomerase</keyword>
<sequence length="263" mass="28027">MSPTTLRCTVEGAVATIALARPDKLNALNGTMHAELREALDKCEQDEAVRVVVLTGEGRAFSSGQDLTENLPQDEQGRIDLGPPLARDYNPLVLKLANYPKITIAALNGPAVGASMNIALACDIVVAARSAYLQEAFARIALVPDAGGTWILPRLVGPKLALALMLTAEPVSAEEAQRMGLIFKVFDDGSFPVDVAGFAAGIAAGPGLAQRLTKQAVAQSLSNDLQAQLDLEAKLQREAGFSRDFMEGITSFREKRAPRFEGR</sequence>
<accession>A0A1G5BZK3</accession>
<dbReference type="AlphaFoldDB" id="A0A1G5BZK3"/>
<dbReference type="STRING" id="549386.SAMN02927923_00392"/>
<dbReference type="CDD" id="cd06558">
    <property type="entry name" value="crotonase-like"/>
    <property type="match status" value="1"/>
</dbReference>
<protein>
    <submittedName>
        <fullName evidence="2">2-(1,2-epoxy-1,2-dihydrophenyl)acetyl-CoA isomerase</fullName>
    </submittedName>
</protein>
<dbReference type="InterPro" id="IPR029045">
    <property type="entry name" value="ClpP/crotonase-like_dom_sf"/>
</dbReference>
<dbReference type="EMBL" id="FMVJ01000002">
    <property type="protein sequence ID" value="SCX95480.1"/>
    <property type="molecule type" value="Genomic_DNA"/>
</dbReference>
<dbReference type="PANTHER" id="PTHR43459:SF1">
    <property type="entry name" value="EG:BACN32G11.4 PROTEIN"/>
    <property type="match status" value="1"/>
</dbReference>
<dbReference type="InterPro" id="IPR001753">
    <property type="entry name" value="Enoyl-CoA_hydra/iso"/>
</dbReference>
<dbReference type="Proteomes" id="UP000199569">
    <property type="component" value="Unassembled WGS sequence"/>
</dbReference>
<dbReference type="PANTHER" id="PTHR43459">
    <property type="entry name" value="ENOYL-COA HYDRATASE"/>
    <property type="match status" value="1"/>
</dbReference>
<proteinExistence type="inferred from homology"/>
<gene>
    <name evidence="2" type="ORF">SAMN02927923_00392</name>
</gene>
<evidence type="ECO:0000313" key="2">
    <source>
        <dbReference type="EMBL" id="SCX95480.1"/>
    </source>
</evidence>
<name>A0A1G5BZK3_9HYPH</name>
<dbReference type="Gene3D" id="1.10.12.10">
    <property type="entry name" value="Lyase 2-enoyl-coa Hydratase, Chain A, domain 2"/>
    <property type="match status" value="1"/>
</dbReference>
<dbReference type="RefSeq" id="WP_091128963.1">
    <property type="nucleotide sequence ID" value="NZ_FMVJ01000002.1"/>
</dbReference>
<keyword evidence="3" id="KW-1185">Reference proteome</keyword>
<reference evidence="3" key="1">
    <citation type="submission" date="2016-10" db="EMBL/GenBank/DDBJ databases">
        <authorList>
            <person name="Varghese N."/>
            <person name="Submissions S."/>
        </authorList>
    </citation>
    <scope>NUCLEOTIDE SEQUENCE [LARGE SCALE GENOMIC DNA]</scope>
    <source>
        <strain evidence="3">CGMCC 1.7666</strain>
    </source>
</reference>